<dbReference type="PROSITE" id="PS50985">
    <property type="entry name" value="GRAS"/>
    <property type="match status" value="1"/>
</dbReference>
<feature type="region of interest" description="Disordered" evidence="6">
    <location>
        <begin position="276"/>
        <end position="308"/>
    </location>
</feature>
<keyword evidence="8" id="KW-1185">Reference proteome</keyword>
<dbReference type="InterPro" id="IPR005202">
    <property type="entry name" value="TF_GRAS"/>
</dbReference>
<feature type="region of interest" description="Disordered" evidence="6">
    <location>
        <begin position="33"/>
        <end position="71"/>
    </location>
</feature>
<dbReference type="AlphaFoldDB" id="A0AAD7KXK8"/>
<dbReference type="GO" id="GO:0005634">
    <property type="term" value="C:nucleus"/>
    <property type="evidence" value="ECO:0007669"/>
    <property type="project" value="UniProtKB-SubCell"/>
</dbReference>
<dbReference type="KEGG" id="qsa:O6P43_028216"/>
<gene>
    <name evidence="7" type="ORF">O6P43_028216</name>
</gene>
<dbReference type="EMBL" id="JARAOO010000012">
    <property type="protein sequence ID" value="KAJ7947630.1"/>
    <property type="molecule type" value="Genomic_DNA"/>
</dbReference>
<proteinExistence type="inferred from homology"/>
<evidence type="ECO:0000256" key="1">
    <source>
        <dbReference type="ARBA" id="ARBA00004123"/>
    </source>
</evidence>
<accession>A0AAD7KXK8</accession>
<evidence type="ECO:0000256" key="4">
    <source>
        <dbReference type="ARBA" id="ARBA00023242"/>
    </source>
</evidence>
<feature type="short sequence motif" description="VHIID" evidence="5">
    <location>
        <begin position="423"/>
        <end position="427"/>
    </location>
</feature>
<keyword evidence="2" id="KW-0805">Transcription regulation</keyword>
<feature type="region of interest" description="VHIID" evidence="5">
    <location>
        <begin position="392"/>
        <end position="457"/>
    </location>
</feature>
<feature type="compositionally biased region" description="Basic and acidic residues" evidence="6">
    <location>
        <begin position="226"/>
        <end position="245"/>
    </location>
</feature>
<dbReference type="Proteomes" id="UP001163823">
    <property type="component" value="Chromosome 12"/>
</dbReference>
<keyword evidence="4" id="KW-0539">Nucleus</keyword>
<feature type="region of interest" description="Leucine repeat II (LRII)" evidence="5">
    <location>
        <begin position="473"/>
        <end position="505"/>
    </location>
</feature>
<comment type="similarity">
    <text evidence="5">Belongs to the GRAS family.</text>
</comment>
<organism evidence="7 8">
    <name type="scientific">Quillaja saponaria</name>
    <name type="common">Soap bark tree</name>
    <dbReference type="NCBI Taxonomy" id="32244"/>
    <lineage>
        <taxon>Eukaryota</taxon>
        <taxon>Viridiplantae</taxon>
        <taxon>Streptophyta</taxon>
        <taxon>Embryophyta</taxon>
        <taxon>Tracheophyta</taxon>
        <taxon>Spermatophyta</taxon>
        <taxon>Magnoliopsida</taxon>
        <taxon>eudicotyledons</taxon>
        <taxon>Gunneridae</taxon>
        <taxon>Pentapetalae</taxon>
        <taxon>rosids</taxon>
        <taxon>fabids</taxon>
        <taxon>Fabales</taxon>
        <taxon>Quillajaceae</taxon>
        <taxon>Quillaja</taxon>
    </lineage>
</organism>
<feature type="region of interest" description="SAW" evidence="5">
    <location>
        <begin position="611"/>
        <end position="686"/>
    </location>
</feature>
<reference evidence="7" key="1">
    <citation type="journal article" date="2023" name="Science">
        <title>Elucidation of the pathway for biosynthesis of saponin adjuvants from the soapbark tree.</title>
        <authorList>
            <person name="Reed J."/>
            <person name="Orme A."/>
            <person name="El-Demerdash A."/>
            <person name="Owen C."/>
            <person name="Martin L.B.B."/>
            <person name="Misra R.C."/>
            <person name="Kikuchi S."/>
            <person name="Rejzek M."/>
            <person name="Martin A.C."/>
            <person name="Harkess A."/>
            <person name="Leebens-Mack J."/>
            <person name="Louveau T."/>
            <person name="Stephenson M.J."/>
            <person name="Osbourn A."/>
        </authorList>
    </citation>
    <scope>NUCLEOTIDE SEQUENCE</scope>
    <source>
        <strain evidence="7">S10</strain>
    </source>
</reference>
<feature type="region of interest" description="Disordered" evidence="6">
    <location>
        <begin position="217"/>
        <end position="256"/>
    </location>
</feature>
<evidence type="ECO:0000313" key="7">
    <source>
        <dbReference type="EMBL" id="KAJ7947630.1"/>
    </source>
</evidence>
<evidence type="ECO:0000256" key="6">
    <source>
        <dbReference type="SAM" id="MobiDB-lite"/>
    </source>
</evidence>
<sequence>MDALFEEFPGSIQFENGPISLFSKRNLGNGLKVNHKSADTSFTPSNSQPPSDSSPSNTSSDGDPPDHGKYSNPILSYISEMLMDEDMESKTCMLQDCLALQAAEKSLYDVLGQDYPPSSNQIPLCINDQNIKSPEYDSSSGSCNSDRNSSYTTDNLIESNLINDMGDYDFSLIPNSQIHSYGNSLLVPDLVPDLFGEPQPVGFMGLTGNMVEQAKMGGIPKNSKLGSREKRSHQREGSDYEEGRGNKQSAVYADDSEPEDMFDKVLLFGERSKSMSRFVPKSSQNGKSQENRKSKGSNGKKTRSKKEANMGAVVDLETLLTQCAQAVANYDQRNASDLLKQIRQHSSPHGDGTQRLAHYFANSLETRLAAVAPMYTTLVSSGASAADILKAYQVYITASPFKRMSNFYANRTIIKLAEKATLLHIIDFGICYGFQWPCLIQRLSERSGGAPMLRITGIELPQPGFRPAGRVEETGRRLENYCKRFNVPFEFNGIAKKWETIQLEDLKIDRSELTVVNIMYRLKHVPDDTVVLSSPRDTVLKLIRKIHPDVFIHGVVNGTYNAPFFATRFRETLFHYSALFDMFEENLIREDPQRLIFEREIFAKDAMNVIACEGAERVERPETYKQWQARNLRAGFKQLPLDQDILTKVKDMIKKEYHKDFIIEEDSKWMVQGWKGRAIYALSCWRPA</sequence>
<comment type="caution">
    <text evidence="5">Lacks conserved residue(s) required for the propagation of feature annotation.</text>
</comment>
<keyword evidence="3" id="KW-0804">Transcription</keyword>
<dbReference type="PANTHER" id="PTHR31636">
    <property type="entry name" value="OSJNBA0084A10.13 PROTEIN-RELATED"/>
    <property type="match status" value="1"/>
</dbReference>
<feature type="compositionally biased region" description="Low complexity" evidence="6">
    <location>
        <begin position="43"/>
        <end position="62"/>
    </location>
</feature>
<dbReference type="Pfam" id="PF03514">
    <property type="entry name" value="GRAS"/>
    <property type="match status" value="1"/>
</dbReference>
<evidence type="ECO:0000256" key="5">
    <source>
        <dbReference type="PROSITE-ProRule" id="PRU01191"/>
    </source>
</evidence>
<comment type="subcellular location">
    <subcellularLocation>
        <location evidence="1">Nucleus</location>
    </subcellularLocation>
</comment>
<evidence type="ECO:0000256" key="3">
    <source>
        <dbReference type="ARBA" id="ARBA00023163"/>
    </source>
</evidence>
<evidence type="ECO:0000313" key="8">
    <source>
        <dbReference type="Proteomes" id="UP001163823"/>
    </source>
</evidence>
<evidence type="ECO:0000256" key="2">
    <source>
        <dbReference type="ARBA" id="ARBA00023015"/>
    </source>
</evidence>
<protein>
    <submittedName>
        <fullName evidence="7">Scarecrow-like protein</fullName>
    </submittedName>
</protein>
<name>A0AAD7KXK8_QUISA</name>
<feature type="compositionally biased region" description="Basic residues" evidence="6">
    <location>
        <begin position="294"/>
        <end position="304"/>
    </location>
</feature>
<comment type="caution">
    <text evidence="7">The sequence shown here is derived from an EMBL/GenBank/DDBJ whole genome shotgun (WGS) entry which is preliminary data.</text>
</comment>